<evidence type="ECO:0000259" key="8">
    <source>
        <dbReference type="PROSITE" id="PS51194"/>
    </source>
</evidence>
<sequence length="1063" mass="118477">MRTLDTDSPKSSSRTTSAASSPAPNNPPLEPNPRPESDLTVQFTGRDDGNESDAKRSHYDISDGEDDPGHRNLIEDVYGVEQRTHQPTKRKKTEDSQTQNSAKPVAISGGSDLGKWMKEGESTPVPKASVQDVVDLTAEAAAKPKEDDDDLQVTGSNNIGIQKVCYGKIDNAMINAYLVPKPPRNIPFADDYPHWPSMKLGVHRSDNTNNSRIDVTDPCGKAFGTVDAKTARALCPLMDSPTVPLEVVMRLDMRKKVPAEIAWGATQNVYRASLTLYGERAKAQVIGKYLGQNNIWLGTPVFMERGVPLFNPHVQQRQQMAAAAASNSGRNRASSNVRYEVRTAEEVNDAVMKMFDQLITADIPSMEPPPKIKTPLLRHQKQALWFMTEKEKPRKFGPKEEDNNSLWRMDRKNGRTQYREIISGVVSDQEPVQSFGGLLADMMGLGKTLSILSLTLSTLDQANVWAQAPPSSDLVHEFPGIRNTKTTLLVAPLSAVNNWTTQVAEHLEPGALSFYVFHGPSRVTNLDALSKFDLIITTYSTILSEISGRGAKRGSPLAKMNMFRIVLDEAHAIREQNAQQTKAILSLNSQRRWSVTGTPIQNRLEDLLSVTKFLKLYPYDDRGRFGQHILSPFKSGNPSVLASLRVLVDSFTLRRVKDRIDLPPREDAIIMLDFSEKEKQLHEFFRNESNVMMRVIAGESKTSMGGRVYHHVLKAMMILRQVSAHGKELLDVEDRERTKGLSVQDAIDLEEGVADTSTAASNKKAYEMFSLIQNAGDNTCHICRKDLEEQETENGTVDQDVPYAIILPCFDVICPECFAKWQKSLDPTSEMVKCQACDGWVSNTHSKITPAGLVDFNAKRDSNRNSKKYIKHFGEYEGPHTKTLALIHHLQSAKAESEALKLKKEPPIKSVVFSSWTSHLDLIEIALIDHGLKSFTRLDGTMSLQARGKALETFAQDDSVTILLATIGAGGVGLNLTSASQVFIMEPQYNPAAVAQAVDRVHRLGQKRPVKTVKFVMKGSIEEKIMDLAKKKQQLADMSMNRGKLDKREVQEERMREYRSLFR</sequence>
<dbReference type="GeneID" id="81359879"/>
<dbReference type="SUPFAM" id="SSF52540">
    <property type="entry name" value="P-loop containing nucleoside triphosphate hydrolases"/>
    <property type="match status" value="2"/>
</dbReference>
<feature type="compositionally biased region" description="Basic and acidic residues" evidence="5">
    <location>
        <begin position="45"/>
        <end position="74"/>
    </location>
</feature>
<evidence type="ECO:0000256" key="2">
    <source>
        <dbReference type="ARBA" id="ARBA00022801"/>
    </source>
</evidence>
<dbReference type="EMBL" id="JAPQKI010000009">
    <property type="protein sequence ID" value="KAJ5089724.1"/>
    <property type="molecule type" value="Genomic_DNA"/>
</dbReference>
<comment type="caution">
    <text evidence="9">The sequence shown here is derived from an EMBL/GenBank/DDBJ whole genome shotgun (WGS) entry which is preliminary data.</text>
</comment>
<dbReference type="OrthoDB" id="448448at2759"/>
<dbReference type="AlphaFoldDB" id="A0A9W9EXI4"/>
<dbReference type="InterPro" id="IPR014001">
    <property type="entry name" value="Helicase_ATP-bd"/>
</dbReference>
<evidence type="ECO:0000256" key="3">
    <source>
        <dbReference type="ARBA" id="ARBA00022840"/>
    </source>
</evidence>
<dbReference type="GO" id="GO:0008270">
    <property type="term" value="F:zinc ion binding"/>
    <property type="evidence" value="ECO:0007669"/>
    <property type="project" value="UniProtKB-KW"/>
</dbReference>
<dbReference type="SMART" id="SM00487">
    <property type="entry name" value="DEXDc"/>
    <property type="match status" value="1"/>
</dbReference>
<feature type="region of interest" description="Disordered" evidence="5">
    <location>
        <begin position="1"/>
        <end position="126"/>
    </location>
</feature>
<dbReference type="Gene3D" id="3.40.50.10810">
    <property type="entry name" value="Tandem AAA-ATPase domain"/>
    <property type="match status" value="1"/>
</dbReference>
<dbReference type="InterPro" id="IPR050628">
    <property type="entry name" value="SNF2_RAD54_helicase_TF"/>
</dbReference>
<dbReference type="PROSITE" id="PS51192">
    <property type="entry name" value="HELICASE_ATP_BIND_1"/>
    <property type="match status" value="1"/>
</dbReference>
<feature type="compositionally biased region" description="Pro residues" evidence="5">
    <location>
        <begin position="24"/>
        <end position="34"/>
    </location>
</feature>
<feature type="compositionally biased region" description="Low complexity" evidence="5">
    <location>
        <begin position="9"/>
        <end position="23"/>
    </location>
</feature>
<dbReference type="GO" id="GO:0005634">
    <property type="term" value="C:nucleus"/>
    <property type="evidence" value="ECO:0007669"/>
    <property type="project" value="TreeGrafter"/>
</dbReference>
<dbReference type="PANTHER" id="PTHR45626">
    <property type="entry name" value="TRANSCRIPTION TERMINATION FACTOR 2-RELATED"/>
    <property type="match status" value="1"/>
</dbReference>
<dbReference type="GO" id="GO:0006281">
    <property type="term" value="P:DNA repair"/>
    <property type="evidence" value="ECO:0007669"/>
    <property type="project" value="TreeGrafter"/>
</dbReference>
<dbReference type="InterPro" id="IPR038718">
    <property type="entry name" value="SNF2-like_sf"/>
</dbReference>
<evidence type="ECO:0000256" key="5">
    <source>
        <dbReference type="SAM" id="MobiDB-lite"/>
    </source>
</evidence>
<dbReference type="PROSITE" id="PS50089">
    <property type="entry name" value="ZF_RING_2"/>
    <property type="match status" value="1"/>
</dbReference>
<dbReference type="Pfam" id="PF00176">
    <property type="entry name" value="SNF2-rel_dom"/>
    <property type="match status" value="1"/>
</dbReference>
<dbReference type="Gene3D" id="3.40.50.300">
    <property type="entry name" value="P-loop containing nucleotide triphosphate hydrolases"/>
    <property type="match status" value="1"/>
</dbReference>
<keyword evidence="10" id="KW-1185">Reference proteome</keyword>
<dbReference type="Pfam" id="PF00271">
    <property type="entry name" value="Helicase_C"/>
    <property type="match status" value="1"/>
</dbReference>
<dbReference type="SMART" id="SM00490">
    <property type="entry name" value="HELICc"/>
    <property type="match status" value="1"/>
</dbReference>
<dbReference type="GO" id="GO:0016787">
    <property type="term" value="F:hydrolase activity"/>
    <property type="evidence" value="ECO:0007669"/>
    <property type="project" value="UniProtKB-KW"/>
</dbReference>
<evidence type="ECO:0000313" key="10">
    <source>
        <dbReference type="Proteomes" id="UP001149074"/>
    </source>
</evidence>
<dbReference type="SUPFAM" id="SSF57850">
    <property type="entry name" value="RING/U-box"/>
    <property type="match status" value="1"/>
</dbReference>
<reference evidence="9" key="1">
    <citation type="submission" date="2022-11" db="EMBL/GenBank/DDBJ databases">
        <authorList>
            <person name="Petersen C."/>
        </authorList>
    </citation>
    <scope>NUCLEOTIDE SEQUENCE</scope>
    <source>
        <strain evidence="9">IBT 30761</strain>
    </source>
</reference>
<organism evidence="9 10">
    <name type="scientific">Penicillium argentinense</name>
    <dbReference type="NCBI Taxonomy" id="1131581"/>
    <lineage>
        <taxon>Eukaryota</taxon>
        <taxon>Fungi</taxon>
        <taxon>Dikarya</taxon>
        <taxon>Ascomycota</taxon>
        <taxon>Pezizomycotina</taxon>
        <taxon>Eurotiomycetes</taxon>
        <taxon>Eurotiomycetidae</taxon>
        <taxon>Eurotiales</taxon>
        <taxon>Aspergillaceae</taxon>
        <taxon>Penicillium</taxon>
    </lineage>
</organism>
<accession>A0A9W9EXI4</accession>
<feature type="domain" description="RING-type" evidence="6">
    <location>
        <begin position="780"/>
        <end position="838"/>
    </location>
</feature>
<name>A0A9W9EXI4_9EURO</name>
<keyword evidence="3" id="KW-0067">ATP-binding</keyword>
<protein>
    <submittedName>
        <fullName evidence="9">Uncharacterized protein</fullName>
    </submittedName>
</protein>
<dbReference type="InterPro" id="IPR027417">
    <property type="entry name" value="P-loop_NTPase"/>
</dbReference>
<feature type="domain" description="Helicase C-terminal" evidence="8">
    <location>
        <begin position="894"/>
        <end position="1056"/>
    </location>
</feature>
<dbReference type="InterPro" id="IPR049730">
    <property type="entry name" value="SNF2/RAD54-like_C"/>
</dbReference>
<dbReference type="InterPro" id="IPR000330">
    <property type="entry name" value="SNF2_N"/>
</dbReference>
<evidence type="ECO:0000259" key="6">
    <source>
        <dbReference type="PROSITE" id="PS50089"/>
    </source>
</evidence>
<dbReference type="RefSeq" id="XP_056471706.1">
    <property type="nucleotide sequence ID" value="XM_056620900.1"/>
</dbReference>
<keyword evidence="2" id="KW-0378">Hydrolase</keyword>
<evidence type="ECO:0000256" key="1">
    <source>
        <dbReference type="ARBA" id="ARBA00022741"/>
    </source>
</evidence>
<keyword evidence="4" id="KW-0862">Zinc</keyword>
<dbReference type="CDD" id="cd18008">
    <property type="entry name" value="DEXDc_SHPRH-like"/>
    <property type="match status" value="1"/>
</dbReference>
<dbReference type="CDD" id="cd18793">
    <property type="entry name" value="SF2_C_SNF"/>
    <property type="match status" value="1"/>
</dbReference>
<dbReference type="GO" id="GO:0005524">
    <property type="term" value="F:ATP binding"/>
    <property type="evidence" value="ECO:0007669"/>
    <property type="project" value="UniProtKB-KW"/>
</dbReference>
<keyword evidence="1" id="KW-0547">Nucleotide-binding</keyword>
<feature type="domain" description="Helicase ATP-binding" evidence="7">
    <location>
        <begin position="428"/>
        <end position="617"/>
    </location>
</feature>
<evidence type="ECO:0000259" key="7">
    <source>
        <dbReference type="PROSITE" id="PS51192"/>
    </source>
</evidence>
<reference evidence="9" key="2">
    <citation type="journal article" date="2023" name="IMA Fungus">
        <title>Comparative genomic study of the Penicillium genus elucidates a diverse pangenome and 15 lateral gene transfer events.</title>
        <authorList>
            <person name="Petersen C."/>
            <person name="Sorensen T."/>
            <person name="Nielsen M.R."/>
            <person name="Sondergaard T.E."/>
            <person name="Sorensen J.L."/>
            <person name="Fitzpatrick D.A."/>
            <person name="Frisvad J.C."/>
            <person name="Nielsen K.L."/>
        </authorList>
    </citation>
    <scope>NUCLEOTIDE SEQUENCE</scope>
    <source>
        <strain evidence="9">IBT 30761</strain>
    </source>
</reference>
<keyword evidence="4" id="KW-0479">Metal-binding</keyword>
<gene>
    <name evidence="9" type="ORF">N7532_008408</name>
</gene>
<dbReference type="InterPro" id="IPR001841">
    <property type="entry name" value="Znf_RING"/>
</dbReference>
<dbReference type="PROSITE" id="PS51194">
    <property type="entry name" value="HELICASE_CTER"/>
    <property type="match status" value="1"/>
</dbReference>
<proteinExistence type="predicted"/>
<evidence type="ECO:0000256" key="4">
    <source>
        <dbReference type="PROSITE-ProRule" id="PRU00175"/>
    </source>
</evidence>
<dbReference type="GO" id="GO:0008094">
    <property type="term" value="F:ATP-dependent activity, acting on DNA"/>
    <property type="evidence" value="ECO:0007669"/>
    <property type="project" value="TreeGrafter"/>
</dbReference>
<keyword evidence="4" id="KW-0863">Zinc-finger</keyword>
<dbReference type="Proteomes" id="UP001149074">
    <property type="component" value="Unassembled WGS sequence"/>
</dbReference>
<dbReference type="InterPro" id="IPR001650">
    <property type="entry name" value="Helicase_C-like"/>
</dbReference>
<dbReference type="PANTHER" id="PTHR45626:SF52">
    <property type="entry name" value="SINGLE-STRANDED DNA-DEPENDENT ATPASE (EUROFUNG)"/>
    <property type="match status" value="1"/>
</dbReference>
<evidence type="ECO:0000313" key="9">
    <source>
        <dbReference type="EMBL" id="KAJ5089724.1"/>
    </source>
</evidence>